<keyword evidence="7 14" id="KW-1133">Transmembrane helix</keyword>
<comment type="similarity">
    <text evidence="2">Belongs to the cytochrome c oxidase bacterial subunit 4 family.</text>
</comment>
<keyword evidence="5" id="KW-1003">Cell membrane</keyword>
<evidence type="ECO:0000256" key="1">
    <source>
        <dbReference type="ARBA" id="ARBA00004651"/>
    </source>
</evidence>
<accession>A0ABS1TZ79</accession>
<protein>
    <recommendedName>
        <fullName evidence="4">Cytochrome bo(3) ubiquinol oxidase subunit 4</fullName>
    </recommendedName>
    <alternativeName>
        <fullName evidence="13">Cytochrome o ubiquinol oxidase subunit 4</fullName>
    </alternativeName>
    <alternativeName>
        <fullName evidence="10">Oxidase bo(3) subunit 4</fullName>
    </alternativeName>
    <alternativeName>
        <fullName evidence="11">Ubiquinol oxidase polypeptide IV</fullName>
    </alternativeName>
    <alternativeName>
        <fullName evidence="12">Ubiquinol oxidase subunit 4</fullName>
    </alternativeName>
</protein>
<keyword evidence="8 14" id="KW-0472">Membrane</keyword>
<dbReference type="InterPro" id="IPR050968">
    <property type="entry name" value="Cytochrome_c_oxidase_bac_sub4"/>
</dbReference>
<evidence type="ECO:0000256" key="5">
    <source>
        <dbReference type="ARBA" id="ARBA00022475"/>
    </source>
</evidence>
<dbReference type="PANTHER" id="PTHR36835">
    <property type="entry name" value="CYTOCHROME BO(3) UBIQUINOL OXIDASE SUBUNIT 4"/>
    <property type="match status" value="1"/>
</dbReference>
<gene>
    <name evidence="15" type="ORF">JMJ56_06945</name>
</gene>
<sequence length="83" mass="8927">MLAVCSLGLAGMTFIYGPGLPVALVVLAIAQIGIHLVFFLHVATAPHNTDNVMGSAFGMFIVFFVIAGSVWIMNHLNHDMRPM</sequence>
<evidence type="ECO:0000256" key="4">
    <source>
        <dbReference type="ARBA" id="ARBA00014689"/>
    </source>
</evidence>
<name>A0ABS1TZ79_9PROT</name>
<comment type="caution">
    <text evidence="15">The sequence shown here is derived from an EMBL/GenBank/DDBJ whole genome shotgun (WGS) entry which is preliminary data.</text>
</comment>
<evidence type="ECO:0000256" key="8">
    <source>
        <dbReference type="ARBA" id="ARBA00023136"/>
    </source>
</evidence>
<dbReference type="InterPro" id="IPR005171">
    <property type="entry name" value="Cyt_c_oxidase_su4_prok"/>
</dbReference>
<feature type="transmembrane region" description="Helical" evidence="14">
    <location>
        <begin position="20"/>
        <end position="40"/>
    </location>
</feature>
<dbReference type="Pfam" id="PF03626">
    <property type="entry name" value="COX4_pro"/>
    <property type="match status" value="1"/>
</dbReference>
<comment type="subcellular location">
    <subcellularLocation>
        <location evidence="1">Cell membrane</location>
        <topology evidence="1">Multi-pass membrane protein</topology>
    </subcellularLocation>
</comment>
<dbReference type="PANTHER" id="PTHR36835:SF1">
    <property type="entry name" value="CYTOCHROME BO(3) UBIQUINOL OXIDASE SUBUNIT 4"/>
    <property type="match status" value="1"/>
</dbReference>
<evidence type="ECO:0000256" key="9">
    <source>
        <dbReference type="ARBA" id="ARBA00025694"/>
    </source>
</evidence>
<evidence type="ECO:0000256" key="2">
    <source>
        <dbReference type="ARBA" id="ARBA00008079"/>
    </source>
</evidence>
<evidence type="ECO:0000313" key="15">
    <source>
        <dbReference type="EMBL" id="MBL6077735.1"/>
    </source>
</evidence>
<evidence type="ECO:0000256" key="12">
    <source>
        <dbReference type="ARBA" id="ARBA00031887"/>
    </source>
</evidence>
<evidence type="ECO:0000256" key="3">
    <source>
        <dbReference type="ARBA" id="ARBA00011700"/>
    </source>
</evidence>
<evidence type="ECO:0000256" key="6">
    <source>
        <dbReference type="ARBA" id="ARBA00022692"/>
    </source>
</evidence>
<dbReference type="EMBL" id="JAETWB010000002">
    <property type="protein sequence ID" value="MBL6077735.1"/>
    <property type="molecule type" value="Genomic_DNA"/>
</dbReference>
<proteinExistence type="inferred from homology"/>
<keyword evidence="16" id="KW-1185">Reference proteome</keyword>
<evidence type="ECO:0000256" key="11">
    <source>
        <dbReference type="ARBA" id="ARBA00030211"/>
    </source>
</evidence>
<evidence type="ECO:0000256" key="10">
    <source>
        <dbReference type="ARBA" id="ARBA00030071"/>
    </source>
</evidence>
<dbReference type="Proteomes" id="UP000660885">
    <property type="component" value="Unassembled WGS sequence"/>
</dbReference>
<evidence type="ECO:0000256" key="14">
    <source>
        <dbReference type="SAM" id="Phobius"/>
    </source>
</evidence>
<organism evidence="15 16">
    <name type="scientific">Belnapia arida</name>
    <dbReference type="NCBI Taxonomy" id="2804533"/>
    <lineage>
        <taxon>Bacteria</taxon>
        <taxon>Pseudomonadati</taxon>
        <taxon>Pseudomonadota</taxon>
        <taxon>Alphaproteobacteria</taxon>
        <taxon>Acetobacterales</taxon>
        <taxon>Roseomonadaceae</taxon>
        <taxon>Belnapia</taxon>
    </lineage>
</organism>
<evidence type="ECO:0000313" key="16">
    <source>
        <dbReference type="Proteomes" id="UP000660885"/>
    </source>
</evidence>
<evidence type="ECO:0000256" key="7">
    <source>
        <dbReference type="ARBA" id="ARBA00022989"/>
    </source>
</evidence>
<comment type="subunit">
    <text evidence="3">Heterooctamer of two A chains, two B chains, two C chains and two D chains.</text>
</comment>
<reference evidence="15 16" key="1">
    <citation type="submission" date="2021-01" db="EMBL/GenBank/DDBJ databases">
        <title>Belnapia mucosa sp. nov. and Belnapia arida sp. nov., isolated from the Tabernas Desert (Almeria, Spain).</title>
        <authorList>
            <person name="Molina-Menor E."/>
            <person name="Vidal-Verdu A."/>
            <person name="Calonge A."/>
            <person name="Satari L."/>
            <person name="Pereto J."/>
            <person name="Porcar M."/>
        </authorList>
    </citation>
    <scope>NUCLEOTIDE SEQUENCE [LARGE SCALE GENOMIC DNA]</scope>
    <source>
        <strain evidence="15 16">T18</strain>
    </source>
</reference>
<evidence type="ECO:0000256" key="13">
    <source>
        <dbReference type="ARBA" id="ARBA00032185"/>
    </source>
</evidence>
<comment type="function">
    <text evidence="9">Cytochrome bo(3) ubiquinol terminal oxidase is the component of the aerobic respiratory chain of E.coli that predominates when cells are grown at high aeration. Has proton pump activity across the membrane in addition to electron transfer, pumping 2 protons/electron.</text>
</comment>
<keyword evidence="6 14" id="KW-0812">Transmembrane</keyword>
<feature type="transmembrane region" description="Helical" evidence="14">
    <location>
        <begin position="52"/>
        <end position="73"/>
    </location>
</feature>